<evidence type="ECO:0000313" key="2">
    <source>
        <dbReference type="Proteomes" id="UP000597444"/>
    </source>
</evidence>
<reference evidence="1" key="1">
    <citation type="submission" date="2020-10" db="EMBL/GenBank/DDBJ databases">
        <title>Taxonomic study of unclassified bacteria belonging to the class Ktedonobacteria.</title>
        <authorList>
            <person name="Yabe S."/>
            <person name="Wang C.M."/>
            <person name="Zheng Y."/>
            <person name="Sakai Y."/>
            <person name="Cavaletti L."/>
            <person name="Monciardini P."/>
            <person name="Donadio S."/>
        </authorList>
    </citation>
    <scope>NUCLEOTIDE SEQUENCE</scope>
    <source>
        <strain evidence="1">ID150040</strain>
    </source>
</reference>
<sequence length="59" mass="6930">MSHQHPFKWRHYQAEVIVLCVRWYLRYALSYRESSRNHEGAGAAYQSQHDVPLGPVLCS</sequence>
<proteinExistence type="predicted"/>
<protein>
    <recommendedName>
        <fullName evidence="3">IS6 family transposase</fullName>
    </recommendedName>
</protein>
<keyword evidence="2" id="KW-1185">Reference proteome</keyword>
<dbReference type="AlphaFoldDB" id="A0A8J3N6D5"/>
<comment type="caution">
    <text evidence="1">The sequence shown here is derived from an EMBL/GenBank/DDBJ whole genome shotgun (WGS) entry which is preliminary data.</text>
</comment>
<accession>A0A8J3N6D5</accession>
<evidence type="ECO:0000313" key="1">
    <source>
        <dbReference type="EMBL" id="GHO97448.1"/>
    </source>
</evidence>
<organism evidence="1 2">
    <name type="scientific">Reticulibacter mediterranei</name>
    <dbReference type="NCBI Taxonomy" id="2778369"/>
    <lineage>
        <taxon>Bacteria</taxon>
        <taxon>Bacillati</taxon>
        <taxon>Chloroflexota</taxon>
        <taxon>Ktedonobacteria</taxon>
        <taxon>Ktedonobacterales</taxon>
        <taxon>Reticulibacteraceae</taxon>
        <taxon>Reticulibacter</taxon>
    </lineage>
</organism>
<gene>
    <name evidence="1" type="ORF">KSF_074960</name>
</gene>
<name>A0A8J3N6D5_9CHLR</name>
<dbReference type="Proteomes" id="UP000597444">
    <property type="component" value="Unassembled WGS sequence"/>
</dbReference>
<evidence type="ECO:0008006" key="3">
    <source>
        <dbReference type="Google" id="ProtNLM"/>
    </source>
</evidence>
<dbReference type="EMBL" id="BNJK01000001">
    <property type="protein sequence ID" value="GHO97448.1"/>
    <property type="molecule type" value="Genomic_DNA"/>
</dbReference>